<organism evidence="8 9">
    <name type="scientific">Anopheles dirus</name>
    <dbReference type="NCBI Taxonomy" id="7168"/>
    <lineage>
        <taxon>Eukaryota</taxon>
        <taxon>Metazoa</taxon>
        <taxon>Ecdysozoa</taxon>
        <taxon>Arthropoda</taxon>
        <taxon>Hexapoda</taxon>
        <taxon>Insecta</taxon>
        <taxon>Pterygota</taxon>
        <taxon>Neoptera</taxon>
        <taxon>Endopterygota</taxon>
        <taxon>Diptera</taxon>
        <taxon>Nematocera</taxon>
        <taxon>Culicoidea</taxon>
        <taxon>Culicidae</taxon>
        <taxon>Anophelinae</taxon>
        <taxon>Anopheles</taxon>
    </lineage>
</organism>
<dbReference type="GO" id="GO:0005121">
    <property type="term" value="F:Toll binding"/>
    <property type="evidence" value="ECO:0007669"/>
    <property type="project" value="TreeGrafter"/>
</dbReference>
<evidence type="ECO:0000256" key="1">
    <source>
        <dbReference type="ARBA" id="ARBA00011748"/>
    </source>
</evidence>
<dbReference type="PANTHER" id="PTHR23199:SF5">
    <property type="entry name" value="PROTEIN SPAETZLE 4"/>
    <property type="match status" value="1"/>
</dbReference>
<evidence type="ECO:0000256" key="3">
    <source>
        <dbReference type="ARBA" id="ARBA00023157"/>
    </source>
</evidence>
<reference evidence="9" key="1">
    <citation type="submission" date="2013-03" db="EMBL/GenBank/DDBJ databases">
        <title>The Genome Sequence of Anopheles dirus WRAIR2.</title>
        <authorList>
            <consortium name="The Broad Institute Genomics Platform"/>
            <person name="Neafsey D.E."/>
            <person name="Walton C."/>
            <person name="Walker B."/>
            <person name="Young S.K."/>
            <person name="Zeng Q."/>
            <person name="Gargeya S."/>
            <person name="Fitzgerald M."/>
            <person name="Haas B."/>
            <person name="Abouelleil A."/>
            <person name="Allen A.W."/>
            <person name="Alvarado L."/>
            <person name="Arachchi H.M."/>
            <person name="Berlin A.M."/>
            <person name="Chapman S.B."/>
            <person name="Gainer-Dewar J."/>
            <person name="Goldberg J."/>
            <person name="Griggs A."/>
            <person name="Gujja S."/>
            <person name="Hansen M."/>
            <person name="Howarth C."/>
            <person name="Imamovic A."/>
            <person name="Ireland A."/>
            <person name="Larimer J."/>
            <person name="McCowan C."/>
            <person name="Murphy C."/>
            <person name="Pearson M."/>
            <person name="Poon T.W."/>
            <person name="Priest M."/>
            <person name="Roberts A."/>
            <person name="Saif S."/>
            <person name="Shea T."/>
            <person name="Sisk P."/>
            <person name="Sykes S."/>
            <person name="Wortman J."/>
            <person name="Nusbaum C."/>
            <person name="Birren B."/>
        </authorList>
    </citation>
    <scope>NUCLEOTIDE SEQUENCE [LARGE SCALE GENOMIC DNA]</scope>
    <source>
        <strain evidence="9">WRAIR2</strain>
    </source>
</reference>
<feature type="signal peptide" evidence="6">
    <location>
        <begin position="1"/>
        <end position="17"/>
    </location>
</feature>
<dbReference type="Gene3D" id="2.10.90.10">
    <property type="entry name" value="Cystine-knot cytokines"/>
    <property type="match status" value="1"/>
</dbReference>
<dbReference type="GO" id="GO:0005615">
    <property type="term" value="C:extracellular space"/>
    <property type="evidence" value="ECO:0007669"/>
    <property type="project" value="UniProtKB-ARBA"/>
</dbReference>
<dbReference type="EnsemblMetazoa" id="ADIR005965-RA">
    <property type="protein sequence ID" value="ADIR005965-PA"/>
    <property type="gene ID" value="ADIR005965"/>
</dbReference>
<dbReference type="SUPFAM" id="SSF57501">
    <property type="entry name" value="Cystine-knot cytokines"/>
    <property type="match status" value="1"/>
</dbReference>
<keyword evidence="3" id="KW-1015">Disulfide bond</keyword>
<reference evidence="8" key="2">
    <citation type="submission" date="2020-05" db="UniProtKB">
        <authorList>
            <consortium name="EnsemblMetazoa"/>
        </authorList>
    </citation>
    <scope>IDENTIFICATION</scope>
    <source>
        <strain evidence="8">WRAIR2</strain>
    </source>
</reference>
<dbReference type="InterPro" id="IPR029034">
    <property type="entry name" value="Cystine-knot_cytokine"/>
</dbReference>
<dbReference type="InterPro" id="IPR052444">
    <property type="entry name" value="Spz/Toll_ligand-like"/>
</dbReference>
<evidence type="ECO:0000259" key="7">
    <source>
        <dbReference type="Pfam" id="PF16077"/>
    </source>
</evidence>
<evidence type="ECO:0000256" key="5">
    <source>
        <dbReference type="SAM" id="MobiDB-lite"/>
    </source>
</evidence>
<feature type="chain" id="PRO_5008129797" evidence="6">
    <location>
        <begin position="18"/>
        <end position="729"/>
    </location>
</feature>
<keyword evidence="9" id="KW-1185">Reference proteome</keyword>
<dbReference type="GO" id="GO:0045087">
    <property type="term" value="P:innate immune response"/>
    <property type="evidence" value="ECO:0007669"/>
    <property type="project" value="TreeGrafter"/>
</dbReference>
<accession>A0A182NEA1</accession>
<evidence type="ECO:0000256" key="6">
    <source>
        <dbReference type="SAM" id="SignalP"/>
    </source>
</evidence>
<dbReference type="VEuPathDB" id="VectorBase:ADIR005965"/>
<feature type="compositionally biased region" description="Acidic residues" evidence="5">
    <location>
        <begin position="394"/>
        <end position="404"/>
    </location>
</feature>
<dbReference type="InterPro" id="IPR032104">
    <property type="entry name" value="Spaetzle"/>
</dbReference>
<dbReference type="FunFam" id="2.10.90.10:FF:000018">
    <property type="entry name" value="Spatzle 4"/>
    <property type="match status" value="1"/>
</dbReference>
<dbReference type="Pfam" id="PF16077">
    <property type="entry name" value="Spaetzle"/>
    <property type="match status" value="1"/>
</dbReference>
<name>A0A182NEA1_9DIPT</name>
<dbReference type="STRING" id="7168.A0A182NEA1"/>
<evidence type="ECO:0000313" key="8">
    <source>
        <dbReference type="EnsemblMetazoa" id="ADIR005965-PA"/>
    </source>
</evidence>
<dbReference type="Proteomes" id="UP000075884">
    <property type="component" value="Unassembled WGS sequence"/>
</dbReference>
<comment type="subunit">
    <text evidence="1">Homodimer; disulfide-linked.</text>
</comment>
<proteinExistence type="predicted"/>
<keyword evidence="2 6" id="KW-0732">Signal</keyword>
<feature type="region of interest" description="Disordered" evidence="5">
    <location>
        <begin position="194"/>
        <end position="224"/>
    </location>
</feature>
<evidence type="ECO:0000256" key="4">
    <source>
        <dbReference type="ARBA" id="ARBA00023180"/>
    </source>
</evidence>
<dbReference type="PANTHER" id="PTHR23199">
    <property type="entry name" value="NEUROTROPHIN 1-RELATED"/>
    <property type="match status" value="1"/>
</dbReference>
<evidence type="ECO:0000313" key="9">
    <source>
        <dbReference type="Proteomes" id="UP000075884"/>
    </source>
</evidence>
<keyword evidence="4" id="KW-0325">Glycoprotein</keyword>
<feature type="compositionally biased region" description="Low complexity" evidence="5">
    <location>
        <begin position="202"/>
        <end position="216"/>
    </location>
</feature>
<dbReference type="GO" id="GO:0008083">
    <property type="term" value="F:growth factor activity"/>
    <property type="evidence" value="ECO:0007669"/>
    <property type="project" value="TreeGrafter"/>
</dbReference>
<sequence>MLLLLVLPLLSIAESYGYDSASSCDPTRASRRGRSQLLKTIPCDLSVQAYCNLPGSAYPWHAVRRFVHENQGLMRRMYGDVRHISVLKEEFENNEIDIDDIDRATERYTRQSSGGAVAGRENKRMKYLRPSMPHFESVSAHLLRDKNNEIPLNEPHFRPTQIKTTATTTVAPTTSNITSSISSTTSGITASPFTSSLMSGNSTPTMNETSTTTSTTVELPPPKKDASLSAEHDMIMSTTLSTPEQQQTDPTIVNRENEQHAATSTTSTVASSTDTSKGIDETFAKTNGTIKITTATSSDTESIDMDALSTLAKLGTGEVLLMGLGSTEKPIEEKGDKISSTLKLVSSSGTILVAATDSKDAPVTEAGSKAEEIESTINTYSNDREDIDVSVAPETDDAVGEDSEPSANSKTVAEPLVHHDTASASSNIHPQKIRFESIKPHPGAITVNGGTTPAKKPSAEGQLFQDTAQKEPTIINGRGVNACPVKEEVVAPFWANNTRGEVLALLNLYPFEQYVHWEKCTHELKQMYCREGCRCEQQYRLHRLLAYDPHNECRGIFSDWFRFPSCCICKCYDMPFDFRVTSRSPRSLTKESIELVEDELQNAIYEHAVDEWYRPKENDHLHVVCRFCNLECCMLRRRSTHVGTIKLQNLIADEQPGLIGDRILLYAVHKNSVRITSDERNAQVGCFTSFDVDFTRLLLVHTANRSGNAYGTTNGQDGSILVVIERLML</sequence>
<dbReference type="AlphaFoldDB" id="A0A182NEA1"/>
<protein>
    <submittedName>
        <fullName evidence="8">Spaetzle domain-containing protein</fullName>
    </submittedName>
</protein>
<feature type="domain" description="Spaetzle" evidence="7">
    <location>
        <begin position="481"/>
        <end position="571"/>
    </location>
</feature>
<dbReference type="GO" id="GO:0021556">
    <property type="term" value="P:central nervous system formation"/>
    <property type="evidence" value="ECO:0007669"/>
    <property type="project" value="TreeGrafter"/>
</dbReference>
<feature type="region of interest" description="Disordered" evidence="5">
    <location>
        <begin position="394"/>
        <end position="414"/>
    </location>
</feature>
<evidence type="ECO:0000256" key="2">
    <source>
        <dbReference type="ARBA" id="ARBA00022729"/>
    </source>
</evidence>